<dbReference type="EMBL" id="LAZR01068660">
    <property type="protein sequence ID" value="KKK49219.1"/>
    <property type="molecule type" value="Genomic_DNA"/>
</dbReference>
<reference evidence="2" key="1">
    <citation type="journal article" date="2015" name="Nature">
        <title>Complex archaea that bridge the gap between prokaryotes and eukaryotes.</title>
        <authorList>
            <person name="Spang A."/>
            <person name="Saw J.H."/>
            <person name="Jorgensen S.L."/>
            <person name="Zaremba-Niedzwiedzka K."/>
            <person name="Martijn J."/>
            <person name="Lind A.E."/>
            <person name="van Eijk R."/>
            <person name="Schleper C."/>
            <person name="Guy L."/>
            <person name="Ettema T.J."/>
        </authorList>
    </citation>
    <scope>NUCLEOTIDE SEQUENCE</scope>
</reference>
<sequence>GGSNHLIGGGVIDSNYQGEILVKVINYKLQMKVIRRGDAIAQLLIFPIYNPVILEEVSLDSIHKYKSARGSSGGIVTELSEEMRELELVAINDIYYGDITQEVDDATDKFFDGLESPDWYIDIKFDKESEV</sequence>
<dbReference type="AlphaFoldDB" id="A0A0F8Y4Y6"/>
<evidence type="ECO:0000313" key="2">
    <source>
        <dbReference type="EMBL" id="KKK49219.1"/>
    </source>
</evidence>
<dbReference type="Pfam" id="PF00692">
    <property type="entry name" value="dUTPase"/>
    <property type="match status" value="1"/>
</dbReference>
<proteinExistence type="predicted"/>
<feature type="domain" description="dUTPase-like" evidence="1">
    <location>
        <begin position="5"/>
        <end position="73"/>
    </location>
</feature>
<name>A0A0F8Y4Y6_9ZZZZ</name>
<accession>A0A0F8Y4Y6</accession>
<dbReference type="SUPFAM" id="SSF51283">
    <property type="entry name" value="dUTPase-like"/>
    <property type="match status" value="1"/>
</dbReference>
<gene>
    <name evidence="2" type="ORF">LCGC14_3137270</name>
</gene>
<feature type="non-terminal residue" evidence="2">
    <location>
        <position position="1"/>
    </location>
</feature>
<dbReference type="InterPro" id="IPR036157">
    <property type="entry name" value="dUTPase-like_sf"/>
</dbReference>
<comment type="caution">
    <text evidence="2">The sequence shown here is derived from an EMBL/GenBank/DDBJ whole genome shotgun (WGS) entry which is preliminary data.</text>
</comment>
<evidence type="ECO:0000259" key="1">
    <source>
        <dbReference type="Pfam" id="PF00692"/>
    </source>
</evidence>
<protein>
    <recommendedName>
        <fullName evidence="1">dUTPase-like domain-containing protein</fullName>
    </recommendedName>
</protein>
<dbReference type="Gene3D" id="2.70.40.10">
    <property type="match status" value="1"/>
</dbReference>
<dbReference type="InterPro" id="IPR029054">
    <property type="entry name" value="dUTPase-like"/>
</dbReference>
<organism evidence="2">
    <name type="scientific">marine sediment metagenome</name>
    <dbReference type="NCBI Taxonomy" id="412755"/>
    <lineage>
        <taxon>unclassified sequences</taxon>
        <taxon>metagenomes</taxon>
        <taxon>ecological metagenomes</taxon>
    </lineage>
</organism>